<dbReference type="STRING" id="1314781.A0A165JW76"/>
<feature type="repeat" description="WD" evidence="3">
    <location>
        <begin position="666"/>
        <end position="707"/>
    </location>
</feature>
<dbReference type="PANTHER" id="PTHR19879:SF9">
    <property type="entry name" value="TRANSCRIPTION INITIATION FACTOR TFIID SUBUNIT 5"/>
    <property type="match status" value="1"/>
</dbReference>
<dbReference type="PROSITE" id="PS00108">
    <property type="entry name" value="PROTEIN_KINASE_ST"/>
    <property type="match status" value="1"/>
</dbReference>
<evidence type="ECO:0000256" key="1">
    <source>
        <dbReference type="ARBA" id="ARBA00022574"/>
    </source>
</evidence>
<proteinExistence type="predicted"/>
<dbReference type="PROSITE" id="PS00678">
    <property type="entry name" value="WD_REPEATS_1"/>
    <property type="match status" value="3"/>
</dbReference>
<feature type="repeat" description="WD" evidence="3">
    <location>
        <begin position="623"/>
        <end position="664"/>
    </location>
</feature>
<dbReference type="EMBL" id="KV425957">
    <property type="protein sequence ID" value="KZV95420.1"/>
    <property type="molecule type" value="Genomic_DNA"/>
</dbReference>
<dbReference type="InParanoid" id="A0A165JW76"/>
<evidence type="ECO:0000259" key="4">
    <source>
        <dbReference type="PROSITE" id="PS50011"/>
    </source>
</evidence>
<keyword evidence="6" id="KW-1185">Reference proteome</keyword>
<dbReference type="PRINTS" id="PR00320">
    <property type="entry name" value="GPROTEINBRPT"/>
</dbReference>
<dbReference type="InterPro" id="IPR011009">
    <property type="entry name" value="Kinase-like_dom_sf"/>
</dbReference>
<gene>
    <name evidence="5" type="ORF">EXIGLDRAFT_672210</name>
</gene>
<reference evidence="5 6" key="1">
    <citation type="journal article" date="2016" name="Mol. Biol. Evol.">
        <title>Comparative Genomics of Early-Diverging Mushroom-Forming Fungi Provides Insights into the Origins of Lignocellulose Decay Capabilities.</title>
        <authorList>
            <person name="Nagy L.G."/>
            <person name="Riley R."/>
            <person name="Tritt A."/>
            <person name="Adam C."/>
            <person name="Daum C."/>
            <person name="Floudas D."/>
            <person name="Sun H."/>
            <person name="Yadav J.S."/>
            <person name="Pangilinan J."/>
            <person name="Larsson K.H."/>
            <person name="Matsuura K."/>
            <person name="Barry K."/>
            <person name="Labutti K."/>
            <person name="Kuo R."/>
            <person name="Ohm R.A."/>
            <person name="Bhattacharya S.S."/>
            <person name="Shirouzu T."/>
            <person name="Yoshinaga Y."/>
            <person name="Martin F.M."/>
            <person name="Grigoriev I.V."/>
            <person name="Hibbett D.S."/>
        </authorList>
    </citation>
    <scope>NUCLEOTIDE SEQUENCE [LARGE SCALE GENOMIC DNA]</scope>
    <source>
        <strain evidence="5 6">HHB12029</strain>
    </source>
</reference>
<dbReference type="Gene3D" id="2.130.10.10">
    <property type="entry name" value="YVTN repeat-like/Quinoprotein amine dehydrogenase"/>
    <property type="match status" value="3"/>
</dbReference>
<name>A0A165JW76_EXIGL</name>
<feature type="repeat" description="WD" evidence="3">
    <location>
        <begin position="493"/>
        <end position="534"/>
    </location>
</feature>
<dbReference type="Pfam" id="PF07714">
    <property type="entry name" value="PK_Tyr_Ser-Thr"/>
    <property type="match status" value="1"/>
</dbReference>
<dbReference type="InterPro" id="IPR001680">
    <property type="entry name" value="WD40_rpt"/>
</dbReference>
<protein>
    <submittedName>
        <fullName evidence="5">WD40 repeat-like protein</fullName>
    </submittedName>
</protein>
<dbReference type="SMART" id="SM00320">
    <property type="entry name" value="WD40"/>
    <property type="match status" value="6"/>
</dbReference>
<dbReference type="InterPro" id="IPR001245">
    <property type="entry name" value="Ser-Thr/Tyr_kinase_cat_dom"/>
</dbReference>
<dbReference type="Gene3D" id="1.10.510.10">
    <property type="entry name" value="Transferase(Phosphotransferase) domain 1"/>
    <property type="match status" value="1"/>
</dbReference>
<dbReference type="PROSITE" id="PS50082">
    <property type="entry name" value="WD_REPEATS_2"/>
    <property type="match status" value="6"/>
</dbReference>
<dbReference type="SMART" id="SM00220">
    <property type="entry name" value="S_TKc"/>
    <property type="match status" value="1"/>
</dbReference>
<feature type="domain" description="Protein kinase" evidence="4">
    <location>
        <begin position="25"/>
        <end position="294"/>
    </location>
</feature>
<dbReference type="InterPro" id="IPR000719">
    <property type="entry name" value="Prot_kinase_dom"/>
</dbReference>
<dbReference type="GO" id="GO:0005524">
    <property type="term" value="F:ATP binding"/>
    <property type="evidence" value="ECO:0007669"/>
    <property type="project" value="InterPro"/>
</dbReference>
<dbReference type="OrthoDB" id="26722at2759"/>
<dbReference type="InterPro" id="IPR015943">
    <property type="entry name" value="WD40/YVTN_repeat-like_dom_sf"/>
</dbReference>
<dbReference type="SUPFAM" id="SSF56112">
    <property type="entry name" value="Protein kinase-like (PK-like)"/>
    <property type="match status" value="1"/>
</dbReference>
<evidence type="ECO:0000313" key="5">
    <source>
        <dbReference type="EMBL" id="KZV95420.1"/>
    </source>
</evidence>
<dbReference type="Proteomes" id="UP000077266">
    <property type="component" value="Unassembled WGS sequence"/>
</dbReference>
<dbReference type="InterPro" id="IPR019775">
    <property type="entry name" value="WD40_repeat_CS"/>
</dbReference>
<evidence type="ECO:0000256" key="2">
    <source>
        <dbReference type="ARBA" id="ARBA00022737"/>
    </source>
</evidence>
<dbReference type="InterPro" id="IPR036322">
    <property type="entry name" value="WD40_repeat_dom_sf"/>
</dbReference>
<dbReference type="InterPro" id="IPR008271">
    <property type="entry name" value="Ser/Thr_kinase_AS"/>
</dbReference>
<organism evidence="5 6">
    <name type="scientific">Exidia glandulosa HHB12029</name>
    <dbReference type="NCBI Taxonomy" id="1314781"/>
    <lineage>
        <taxon>Eukaryota</taxon>
        <taxon>Fungi</taxon>
        <taxon>Dikarya</taxon>
        <taxon>Basidiomycota</taxon>
        <taxon>Agaricomycotina</taxon>
        <taxon>Agaricomycetes</taxon>
        <taxon>Auriculariales</taxon>
        <taxon>Exidiaceae</taxon>
        <taxon>Exidia</taxon>
    </lineage>
</organism>
<evidence type="ECO:0000313" key="6">
    <source>
        <dbReference type="Proteomes" id="UP000077266"/>
    </source>
</evidence>
<sequence length="753" mass="82359">MSANRDRTGFATADLMANITNEIRDLSPRPVSFGGYSDIHTGVWHCPYGDMKVAIKVIRATLTASDTDELPGILRHEIRVWKKLLHRNIHVMCGYFEGYGSAPALVSPWYENGDINRYVRSRATAPDIDLQKLKLFADVTSGLKFLHEHYIVHGDLKGGNVLVSDDGVARLCDFGLSRLLLDHSQTITHTGVKGTLRWMAPELILEEGSQQTYASDMWACGCLFIEVWSAVRPYHTKTNDHQVIFALSRGELPARPTDMPDSVWTVVEACCILDVTCRPSPLDVVALISLHLTLQRLHSMITRGGPIDPAGSDLLKEIEASLRAANPRQISEFYLLLDTKLVGEVVRLFALWSLSITQRSSGTLFCVDVFIWCLVRFGPGRLMPSAGVEPPKRNDKLPYSPFFRSRPLTSHDKRIDPSKLRPFARLLAAGDPRSAKVAMLRFARASLRTSILLQNCRPQSVAWFPDGDRIALCLERQTVGILSTSSGALLRRVHFHRSYINQVAISPDGRLLASCSDDHAVRLWDAETGHAVGEFMLGYDSSIVCSVAFSPDSTHIASGSADRAIRIWSCETGACVVGPLNGHTRAVERVAFSPDGLRIVSGSFDQTIRVWDSRTGACILGPLSGHTDFITTVAFSPDGLRCVSSSNDGTVRIWDAFSGEPVGAPIEGHGSGVGCVAYSPDGTRIASSSSDSTIRMWDASTGALIHQHTLGLGHTGLVSSVAFSPDGRKLASASGDGAVRIWDATDEWTRWDI</sequence>
<dbReference type="InterPro" id="IPR020472">
    <property type="entry name" value="WD40_PAC1"/>
</dbReference>
<dbReference type="PANTHER" id="PTHR19879">
    <property type="entry name" value="TRANSCRIPTION INITIATION FACTOR TFIID"/>
    <property type="match status" value="1"/>
</dbReference>
<feature type="repeat" description="WD" evidence="3">
    <location>
        <begin position="537"/>
        <end position="578"/>
    </location>
</feature>
<feature type="repeat" description="WD" evidence="3">
    <location>
        <begin position="580"/>
        <end position="621"/>
    </location>
</feature>
<dbReference type="Pfam" id="PF00400">
    <property type="entry name" value="WD40"/>
    <property type="match status" value="6"/>
</dbReference>
<dbReference type="AlphaFoldDB" id="A0A165JW76"/>
<keyword evidence="2" id="KW-0677">Repeat</keyword>
<dbReference type="PROSITE" id="PS50011">
    <property type="entry name" value="PROTEIN_KINASE_DOM"/>
    <property type="match status" value="1"/>
</dbReference>
<dbReference type="CDD" id="cd00200">
    <property type="entry name" value="WD40"/>
    <property type="match status" value="1"/>
</dbReference>
<dbReference type="PROSITE" id="PS50294">
    <property type="entry name" value="WD_REPEATS_REGION"/>
    <property type="match status" value="6"/>
</dbReference>
<feature type="repeat" description="WD" evidence="3">
    <location>
        <begin position="711"/>
        <end position="743"/>
    </location>
</feature>
<accession>A0A165JW76</accession>
<dbReference type="SUPFAM" id="SSF50978">
    <property type="entry name" value="WD40 repeat-like"/>
    <property type="match status" value="1"/>
</dbReference>
<keyword evidence="1 3" id="KW-0853">WD repeat</keyword>
<evidence type="ECO:0000256" key="3">
    <source>
        <dbReference type="PROSITE-ProRule" id="PRU00221"/>
    </source>
</evidence>
<dbReference type="GO" id="GO:0004672">
    <property type="term" value="F:protein kinase activity"/>
    <property type="evidence" value="ECO:0007669"/>
    <property type="project" value="InterPro"/>
</dbReference>